<dbReference type="RefSeq" id="WP_090060516.1">
    <property type="nucleotide sequence ID" value="NZ_FNCC01000035.1"/>
</dbReference>
<sequence length="151" mass="16126">MSAKEGPIVVGVDGTRASNRAVAWAMDEAVVRGRPLHVVNAWNYEPLADWREVTAQQAEAESKQLIDEAVRVASNGRAELPEIVARSARGYAAEVLEEASKGAALVVVASHTGHRIRQVVLGSTSMHVVRHAHAPVAVIPVTDAEPAEVTR</sequence>
<dbReference type="STRING" id="200378.SAMN05216553_13519"/>
<evidence type="ECO:0000313" key="4">
    <source>
        <dbReference type="Proteomes" id="UP000199623"/>
    </source>
</evidence>
<dbReference type="OrthoDB" id="5244367at2"/>
<reference evidence="4" key="1">
    <citation type="submission" date="2016-10" db="EMBL/GenBank/DDBJ databases">
        <authorList>
            <person name="Varghese N."/>
            <person name="Submissions S."/>
        </authorList>
    </citation>
    <scope>NUCLEOTIDE SEQUENCE [LARGE SCALE GENOMIC DNA]</scope>
    <source>
        <strain evidence="4">CGMCC 4.3506</strain>
    </source>
</reference>
<keyword evidence="4" id="KW-1185">Reference proteome</keyword>
<evidence type="ECO:0000259" key="2">
    <source>
        <dbReference type="Pfam" id="PF00582"/>
    </source>
</evidence>
<dbReference type="Pfam" id="PF00582">
    <property type="entry name" value="Usp"/>
    <property type="match status" value="1"/>
</dbReference>
<dbReference type="Proteomes" id="UP000199623">
    <property type="component" value="Unassembled WGS sequence"/>
</dbReference>
<dbReference type="InterPro" id="IPR014729">
    <property type="entry name" value="Rossmann-like_a/b/a_fold"/>
</dbReference>
<comment type="similarity">
    <text evidence="1">Belongs to the universal stress protein A family.</text>
</comment>
<dbReference type="PANTHER" id="PTHR31964:SF113">
    <property type="entry name" value="USPA DOMAIN-CONTAINING PROTEIN"/>
    <property type="match status" value="1"/>
</dbReference>
<organism evidence="3 4">
    <name type="scientific">Lentzea fradiae</name>
    <dbReference type="NCBI Taxonomy" id="200378"/>
    <lineage>
        <taxon>Bacteria</taxon>
        <taxon>Bacillati</taxon>
        <taxon>Actinomycetota</taxon>
        <taxon>Actinomycetes</taxon>
        <taxon>Pseudonocardiales</taxon>
        <taxon>Pseudonocardiaceae</taxon>
        <taxon>Lentzea</taxon>
    </lineage>
</organism>
<proteinExistence type="inferred from homology"/>
<dbReference type="Gene3D" id="3.40.50.620">
    <property type="entry name" value="HUPs"/>
    <property type="match status" value="1"/>
</dbReference>
<feature type="domain" description="UspA" evidence="2">
    <location>
        <begin position="7"/>
        <end position="140"/>
    </location>
</feature>
<evidence type="ECO:0000256" key="1">
    <source>
        <dbReference type="ARBA" id="ARBA00008791"/>
    </source>
</evidence>
<dbReference type="InterPro" id="IPR006015">
    <property type="entry name" value="Universal_stress_UspA"/>
</dbReference>
<protein>
    <submittedName>
        <fullName evidence="3">Nucleotide-binding universal stress protein, UspA family</fullName>
    </submittedName>
</protein>
<name>A0A1G8DTX3_9PSEU</name>
<gene>
    <name evidence="3" type="ORF">SAMN05216553_13519</name>
</gene>
<dbReference type="PRINTS" id="PR01438">
    <property type="entry name" value="UNVRSLSTRESS"/>
</dbReference>
<accession>A0A1G8DTX3</accession>
<dbReference type="PANTHER" id="PTHR31964">
    <property type="entry name" value="ADENINE NUCLEOTIDE ALPHA HYDROLASES-LIKE SUPERFAMILY PROTEIN"/>
    <property type="match status" value="1"/>
</dbReference>
<dbReference type="EMBL" id="FNCC01000035">
    <property type="protein sequence ID" value="SDH61156.1"/>
    <property type="molecule type" value="Genomic_DNA"/>
</dbReference>
<dbReference type="InterPro" id="IPR006016">
    <property type="entry name" value="UspA"/>
</dbReference>
<dbReference type="AlphaFoldDB" id="A0A1G8DTX3"/>
<evidence type="ECO:0000313" key="3">
    <source>
        <dbReference type="EMBL" id="SDH61156.1"/>
    </source>
</evidence>
<dbReference type="SUPFAM" id="SSF52402">
    <property type="entry name" value="Adenine nucleotide alpha hydrolases-like"/>
    <property type="match status" value="1"/>
</dbReference>